<reference evidence="1 2" key="1">
    <citation type="submission" date="2020-02" db="EMBL/GenBank/DDBJ databases">
        <title>Comparative genomics of sulfur disproportionating microorganisms.</title>
        <authorList>
            <person name="Ward L.M."/>
            <person name="Bertran E."/>
            <person name="Johnston D.T."/>
        </authorList>
    </citation>
    <scope>NUCLEOTIDE SEQUENCE [LARGE SCALE GENOMIC DNA]</scope>
    <source>
        <strain evidence="1 2">DSM 100025</strain>
    </source>
</reference>
<comment type="caution">
    <text evidence="1">The sequence shown here is derived from an EMBL/GenBank/DDBJ whole genome shotgun (WGS) entry which is preliminary data.</text>
</comment>
<evidence type="ECO:0000313" key="1">
    <source>
        <dbReference type="EMBL" id="NDY42446.1"/>
    </source>
</evidence>
<organism evidence="1 2">
    <name type="scientific">Dissulfurirhabdus thermomarina</name>
    <dbReference type="NCBI Taxonomy" id="1765737"/>
    <lineage>
        <taxon>Bacteria</taxon>
        <taxon>Deltaproteobacteria</taxon>
        <taxon>Dissulfurirhabdaceae</taxon>
        <taxon>Dissulfurirhabdus</taxon>
    </lineage>
</organism>
<gene>
    <name evidence="1" type="ORF">G3N55_06265</name>
</gene>
<dbReference type="InterPro" id="IPR005358">
    <property type="entry name" value="Puta_zinc/iron-chelating_dom"/>
</dbReference>
<dbReference type="RefSeq" id="WP_163298586.1">
    <property type="nucleotide sequence ID" value="NZ_JAAGRR010000057.1"/>
</dbReference>
<sequence length="267" mass="30494">MYAPKDRPQVLVPVRLDLDSTFTFACRKGMPCFTRCCRDAGIMLTPYDVIRLKRRLELPSDEFLAIYTVPGHIENTELPIPVLKMLDDEHKTCPFLGDEGCKIYDDRPSTCRYYPIGAGIFHNHDAAGNERFFALVKEGHCLGHDEAQEWTVAQWREDQGLAAYDEVNTGWVELILRRKSLGPFTNIPDKTLQMFFLGSYNVDAFRRFVEESAFLRIYDVPGDRLAAVREDDVAALHLAMDWLKTTLFGEGLLRLRGQVAEAREVEA</sequence>
<name>A0A6N9TVC4_DISTH</name>
<dbReference type="AlphaFoldDB" id="A0A6N9TVC4"/>
<dbReference type="Pfam" id="PF03692">
    <property type="entry name" value="CxxCxxCC"/>
    <property type="match status" value="1"/>
</dbReference>
<accession>A0A6N9TVC4</accession>
<dbReference type="PANTHER" id="PTHR35866:SF1">
    <property type="entry name" value="YKGJ FAMILY CYSTEINE CLUSTER PROTEIN"/>
    <property type="match status" value="1"/>
</dbReference>
<protein>
    <submittedName>
        <fullName evidence="1">YkgJ family cysteine cluster protein</fullName>
    </submittedName>
</protein>
<proteinExistence type="predicted"/>
<dbReference type="Proteomes" id="UP000469346">
    <property type="component" value="Unassembled WGS sequence"/>
</dbReference>
<evidence type="ECO:0000313" key="2">
    <source>
        <dbReference type="Proteomes" id="UP000469346"/>
    </source>
</evidence>
<dbReference type="EMBL" id="JAAGRR010000057">
    <property type="protein sequence ID" value="NDY42446.1"/>
    <property type="molecule type" value="Genomic_DNA"/>
</dbReference>
<keyword evidence="2" id="KW-1185">Reference proteome</keyword>
<dbReference type="PANTHER" id="PTHR35866">
    <property type="entry name" value="PUTATIVE-RELATED"/>
    <property type="match status" value="1"/>
</dbReference>